<dbReference type="InterPro" id="IPR000595">
    <property type="entry name" value="cNMP-bd_dom"/>
</dbReference>
<comment type="caution">
    <text evidence="3">The sequence shown here is derived from an EMBL/GenBank/DDBJ whole genome shotgun (WGS) entry which is preliminary data.</text>
</comment>
<evidence type="ECO:0000313" key="4">
    <source>
        <dbReference type="Proteomes" id="UP000548787"/>
    </source>
</evidence>
<dbReference type="InterPro" id="IPR036390">
    <property type="entry name" value="WH_DNA-bd_sf"/>
</dbReference>
<dbReference type="AlphaFoldDB" id="A0A7W1T987"/>
<dbReference type="RefSeq" id="WP_181677827.1">
    <property type="nucleotide sequence ID" value="NZ_JABJVM010000026.1"/>
</dbReference>
<dbReference type="Gene3D" id="2.60.120.10">
    <property type="entry name" value="Jelly Rolls"/>
    <property type="match status" value="1"/>
</dbReference>
<dbReference type="EMBL" id="JABJVM010000026">
    <property type="protein sequence ID" value="MBA3927760.1"/>
    <property type="molecule type" value="Genomic_DNA"/>
</dbReference>
<organism evidence="3 4">
    <name type="scientific">Listeria rustica</name>
    <dbReference type="NCBI Taxonomy" id="2713503"/>
    <lineage>
        <taxon>Bacteria</taxon>
        <taxon>Bacillati</taxon>
        <taxon>Bacillota</taxon>
        <taxon>Bacilli</taxon>
        <taxon>Bacillales</taxon>
        <taxon>Listeriaceae</taxon>
        <taxon>Listeria</taxon>
    </lineage>
</organism>
<keyword evidence="1" id="KW-0010">Activator</keyword>
<accession>A0A7W1T987</accession>
<dbReference type="Pfam" id="PF00027">
    <property type="entry name" value="cNMP_binding"/>
    <property type="match status" value="1"/>
</dbReference>
<dbReference type="InterPro" id="IPR018490">
    <property type="entry name" value="cNMP-bd_dom_sf"/>
</dbReference>
<evidence type="ECO:0000256" key="1">
    <source>
        <dbReference type="ARBA" id="ARBA00023159"/>
    </source>
</evidence>
<dbReference type="InterPro" id="IPR014710">
    <property type="entry name" value="RmlC-like_jellyroll"/>
</dbReference>
<dbReference type="SUPFAM" id="SSF46785">
    <property type="entry name" value="Winged helix' DNA-binding domain"/>
    <property type="match status" value="1"/>
</dbReference>
<dbReference type="Proteomes" id="UP000548787">
    <property type="component" value="Unassembled WGS sequence"/>
</dbReference>
<dbReference type="CDD" id="cd00038">
    <property type="entry name" value="CAP_ED"/>
    <property type="match status" value="1"/>
</dbReference>
<gene>
    <name evidence="3" type="ORF">HPK16_15595</name>
</gene>
<sequence length="238" mass="28071">MMIKQQTEEMHVLYNSETVTQEFNEHKFYYFLQKDMMTPIEGTVKKFKKHEFLLNEKEMIDEIYFIQSGCVMAMKNYSRVIDFYTEADIVGFDCLLLTDLAAHSFKAITDEVIIMKYKKMEIIEKVLNAQEGYLYHYVHMQNQIKRLLAKEELLRLPSEKRIGFALLQIIRGCGGNSQEYSERVTFPKHINKGILAKYTNLNPNTVTTVLQKFQEESIIQVTQRTMHINVWKLQSKIS</sequence>
<dbReference type="InterPro" id="IPR036388">
    <property type="entry name" value="WH-like_DNA-bd_sf"/>
</dbReference>
<keyword evidence="4" id="KW-1185">Reference proteome</keyword>
<reference evidence="3 4" key="2">
    <citation type="submission" date="2020-08" db="EMBL/GenBank/DDBJ databases">
        <title>Listeria ohnekaius sp. nov. and Listeria portnoyii sp. nov. isolated from non-agricultural and natural environments.</title>
        <authorList>
            <person name="Weller D."/>
            <person name="Belias A.M."/>
            <person name="Liao J."/>
            <person name="Guo S."/>
            <person name="Orsi R.H."/>
            <person name="Wiedmann M."/>
        </authorList>
    </citation>
    <scope>NUCLEOTIDE SEQUENCE [LARGE SCALE GENOMIC DNA]</scope>
    <source>
        <strain evidence="3 4">FSL W9-0585</strain>
    </source>
</reference>
<proteinExistence type="predicted"/>
<dbReference type="SUPFAM" id="SSF51206">
    <property type="entry name" value="cAMP-binding domain-like"/>
    <property type="match status" value="1"/>
</dbReference>
<evidence type="ECO:0000313" key="3">
    <source>
        <dbReference type="EMBL" id="MBA3927760.1"/>
    </source>
</evidence>
<name>A0A7W1T987_9LIST</name>
<dbReference type="Gene3D" id="1.10.10.10">
    <property type="entry name" value="Winged helix-like DNA-binding domain superfamily/Winged helix DNA-binding domain"/>
    <property type="match status" value="1"/>
</dbReference>
<protein>
    <submittedName>
        <fullName evidence="3">Crp/Fnr family transcriptional regulator</fullName>
    </submittedName>
</protein>
<feature type="domain" description="Cyclic nucleotide-binding" evidence="2">
    <location>
        <begin position="45"/>
        <end position="113"/>
    </location>
</feature>
<reference evidence="3 4" key="1">
    <citation type="submission" date="2020-05" db="EMBL/GenBank/DDBJ databases">
        <authorList>
            <person name="Carlin C.R."/>
        </authorList>
    </citation>
    <scope>NUCLEOTIDE SEQUENCE [LARGE SCALE GENOMIC DNA]</scope>
    <source>
        <strain evidence="3 4">FSL W9-0585</strain>
    </source>
</reference>
<evidence type="ECO:0000259" key="2">
    <source>
        <dbReference type="Pfam" id="PF00027"/>
    </source>
</evidence>